<evidence type="ECO:0000256" key="8">
    <source>
        <dbReference type="ARBA" id="ARBA00022741"/>
    </source>
</evidence>
<evidence type="ECO:0000256" key="15">
    <source>
        <dbReference type="ARBA" id="ARBA00023136"/>
    </source>
</evidence>
<evidence type="ECO:0000256" key="21">
    <source>
        <dbReference type="PIRSR" id="PIRSR600542-1"/>
    </source>
</evidence>
<evidence type="ECO:0000256" key="19">
    <source>
        <dbReference type="ARBA" id="ARBA00052702"/>
    </source>
</evidence>
<organism evidence="25 26">
    <name type="scientific">Leucosporidium creatinivorum</name>
    <dbReference type="NCBI Taxonomy" id="106004"/>
    <lineage>
        <taxon>Eukaryota</taxon>
        <taxon>Fungi</taxon>
        <taxon>Dikarya</taxon>
        <taxon>Basidiomycota</taxon>
        <taxon>Pucciniomycotina</taxon>
        <taxon>Microbotryomycetes</taxon>
        <taxon>Leucosporidiales</taxon>
        <taxon>Leucosporidium</taxon>
    </lineage>
</organism>
<dbReference type="PANTHER" id="PTHR11089:SF9">
    <property type="entry name" value="NUCLEOLAR GTP-BINDING PROTEIN 2"/>
    <property type="match status" value="1"/>
</dbReference>
<comment type="catalytic activity">
    <reaction evidence="19">
        <text>(R)-carnitine + acetyl-CoA = O-acetyl-(R)-carnitine + CoA</text>
        <dbReference type="Rhea" id="RHEA:21136"/>
        <dbReference type="ChEBI" id="CHEBI:16347"/>
        <dbReference type="ChEBI" id="CHEBI:57287"/>
        <dbReference type="ChEBI" id="CHEBI:57288"/>
        <dbReference type="ChEBI" id="CHEBI:57589"/>
        <dbReference type="EC" id="2.3.1.7"/>
    </reaction>
</comment>
<keyword evidence="8 22" id="KW-0547">Nucleotide-binding</keyword>
<dbReference type="PROSITE" id="PS00439">
    <property type="entry name" value="ACYLTRANSF_C_1"/>
    <property type="match status" value="1"/>
</dbReference>
<keyword evidence="6" id="KW-0813">Transport</keyword>
<dbReference type="InterPro" id="IPR042231">
    <property type="entry name" value="Cho/carn_acyl_trans_2"/>
</dbReference>
<feature type="active site" description="Proton acceptor" evidence="21">
    <location>
        <position position="1032"/>
    </location>
</feature>
<dbReference type="GO" id="GO:0004092">
    <property type="term" value="F:carnitine O-acetyltransferase activity"/>
    <property type="evidence" value="ECO:0007669"/>
    <property type="project" value="UniProtKB-EC"/>
</dbReference>
<keyword evidence="18 25" id="KW-0012">Acyltransferase</keyword>
<evidence type="ECO:0000256" key="22">
    <source>
        <dbReference type="RuleBase" id="RU364023"/>
    </source>
</evidence>
<dbReference type="CDD" id="cd01858">
    <property type="entry name" value="NGP_1"/>
    <property type="match status" value="1"/>
</dbReference>
<evidence type="ECO:0000256" key="3">
    <source>
        <dbReference type="ARBA" id="ARBA00004443"/>
    </source>
</evidence>
<evidence type="ECO:0000256" key="17">
    <source>
        <dbReference type="ARBA" id="ARBA00023242"/>
    </source>
</evidence>
<keyword evidence="13" id="KW-0496">Mitochondrion</keyword>
<dbReference type="SUPFAM" id="SSF52540">
    <property type="entry name" value="P-loop containing nucleoside triphosphate hydrolases"/>
    <property type="match status" value="1"/>
</dbReference>
<evidence type="ECO:0000256" key="18">
    <source>
        <dbReference type="ARBA" id="ARBA00023315"/>
    </source>
</evidence>
<dbReference type="GO" id="GO:0005743">
    <property type="term" value="C:mitochondrial inner membrane"/>
    <property type="evidence" value="ECO:0007669"/>
    <property type="project" value="UniProtKB-SubCell"/>
</dbReference>
<keyword evidence="11" id="KW-0809">Transit peptide</keyword>
<feature type="domain" description="CP-type G" evidence="24">
    <location>
        <begin position="232"/>
        <end position="393"/>
    </location>
</feature>
<dbReference type="Gene3D" id="3.30.559.70">
    <property type="entry name" value="Choline/Carnitine o-acyltransferase, domain 2"/>
    <property type="match status" value="1"/>
</dbReference>
<gene>
    <name evidence="25" type="ORF">BCR35DRAFT_354799</name>
</gene>
<reference evidence="25 26" key="1">
    <citation type="submission" date="2016-07" db="EMBL/GenBank/DDBJ databases">
        <title>Pervasive Adenine N6-methylation of Active Genes in Fungi.</title>
        <authorList>
            <consortium name="DOE Joint Genome Institute"/>
            <person name="Mondo S.J."/>
            <person name="Dannebaum R.O."/>
            <person name="Kuo R.C."/>
            <person name="Labutti K."/>
            <person name="Haridas S."/>
            <person name="Kuo A."/>
            <person name="Salamov A."/>
            <person name="Ahrendt S.R."/>
            <person name="Lipzen A."/>
            <person name="Sullivan W."/>
            <person name="Andreopoulos W.B."/>
            <person name="Clum A."/>
            <person name="Lindquist E."/>
            <person name="Daum C."/>
            <person name="Ramamoorthy G.K."/>
            <person name="Gryganskyi A."/>
            <person name="Culley D."/>
            <person name="Magnuson J.K."/>
            <person name="James T.Y."/>
            <person name="O'Malley M.A."/>
            <person name="Stajich J.E."/>
            <person name="Spatafora J.W."/>
            <person name="Visel A."/>
            <person name="Grigoriev I.V."/>
        </authorList>
    </citation>
    <scope>NUCLEOTIDE SEQUENCE [LARGE SCALE GENOMIC DNA]</scope>
    <source>
        <strain evidence="25 26">62-1032</strain>
    </source>
</reference>
<dbReference type="FunFam" id="1.10.1580.10:FF:000001">
    <property type="entry name" value="Nucleolar GTP-binding protein 2"/>
    <property type="match status" value="1"/>
</dbReference>
<feature type="region of interest" description="Disordered" evidence="23">
    <location>
        <begin position="706"/>
        <end position="726"/>
    </location>
</feature>
<dbReference type="InterPro" id="IPR000542">
    <property type="entry name" value="Carn_acyl_trans"/>
</dbReference>
<keyword evidence="9" id="KW-0999">Mitochondrion inner membrane</keyword>
<sequence length="1324" mass="146911">MVRDTSNKETKKRNSKHAAATGLKTGNLKTKGENFYRDAKQVRRVNMLSGKSGSAVRDKDGKITQEAEFQSKEVTPGRVQPDRRWFGNTRTISQTALEHFRTSLKEKIADPYSVVLKKNKLPMSLLTDLPVGKAKMDLTTTEPFSDTFGSKAQRKRPRLDVGSFSELANKVTAHQASKKAAATLAAADALLEAEDTEESRAPEDVRAEAAEGQLSNVPMDYILSAGTSRRIWGELYKVIDSSDLLLHVLDARDPMGTRCESVEAYLAKEKRGKKVVYILNKVDLVPGWVAARWVKVLSKTHPTIAFHASINNSFGKGSLIQLLRQFSTLFSDKKQISVGFIGYPNVGKSSIINTLKKKAVCKTAPIPGETKVWQYITLMRRIYLIDCPGIVPPSARDSESQKVLKGVVRVEHLSSPSDHVALLLERVRPEYLTRTYGVSDWKDSDDFLGKLAAKMGKLHRGGEGDHRTVATMVLNDWIRGKIPYFVSPPEPDTRDANGKPLPRPLKIAGLTEGDKKKKTKGTGGTETLSGGTTVDAQGNTVKSIKGVTQPLHQIVHSNKFLADDNQKIDEDTDEEDDDDDEEEAAEEEWGGIAEDDIEADSDFEGDSFEGEMPDGDVPLQWDELFAQAVGEESGDEDVEVVMDAPGETPLPKLSAKAEGKKKRTVDEASEDDEEEEEETKGKEKRMTTNKKKATNFFTTANVKNKNRNRTLPTNTMAGKGKDRFEASLPSLPVPTLEETAARYLTSIKPFHTPQAPGSPSTPLPSFAASEAAVKEFQESALVQELQQRLEKRAAEKSSWLSEWWNETAYFGWRGPVVPGVNYFYVHKNDKTRTNGPARAAGLTRALLYFRKLTETQQLEPEMAKKTPLCMASYKYLFNATRLPTAPVDTARKYDPDTHNHVVVVRKNKFYEVPVVDEKGDWLSEKELEALFNQVVELAGYEADPYPVGALTAADRDVWTKARQQIVSHAPENAASLERIESAIIIISLDSTKPVTREETSWGLWVGDGKDRWFDKHQLVVFENGKSGFNGEHSCMDGTPTSRLNDWLLRSLEAGKVPLGDSARSLNALPSVTPLTFNLPHQVQSTITESIKVHDEVMAKHELAVLQYDGYGKDKIKTFKISPDSYTQLVMGLAYYKLSGGKIAPTYESAQTRKYKLGRTEVIRSATLEALEFYKAMVDASKTDSERLSLLQKAGAAHIKLAGEAADGRGVDRHLFGLKKLLKEGEKLPAIYADPTFAESGNWVLSTSQLTSEYFEGWGYAEVIDEGYGLAYAVNNASLRFTITSMLKGEQSVRNLRHYLEESATEMRGVMESGLAQQEKEKAKL</sequence>
<evidence type="ECO:0000256" key="13">
    <source>
        <dbReference type="ARBA" id="ARBA00023128"/>
    </source>
</evidence>
<evidence type="ECO:0000256" key="9">
    <source>
        <dbReference type="ARBA" id="ARBA00022792"/>
    </source>
</evidence>
<dbReference type="PANTHER" id="PTHR11089">
    <property type="entry name" value="GTP-BINDING PROTEIN-RELATED"/>
    <property type="match status" value="1"/>
</dbReference>
<dbReference type="InterPro" id="IPR006073">
    <property type="entry name" value="GTP-bd"/>
</dbReference>
<dbReference type="Pfam" id="PF00755">
    <property type="entry name" value="Carn_acyltransf"/>
    <property type="match status" value="1"/>
</dbReference>
<dbReference type="GO" id="GO:0005525">
    <property type="term" value="F:GTP binding"/>
    <property type="evidence" value="ECO:0007669"/>
    <property type="project" value="UniProtKB-KW"/>
</dbReference>
<dbReference type="InParanoid" id="A0A1Y2E658"/>
<keyword evidence="26" id="KW-1185">Reference proteome</keyword>
<dbReference type="InterPro" id="IPR023213">
    <property type="entry name" value="CAT-like_dom_sf"/>
</dbReference>
<dbReference type="EMBL" id="MCGR01000061">
    <property type="protein sequence ID" value="ORY66937.1"/>
    <property type="molecule type" value="Genomic_DNA"/>
</dbReference>
<dbReference type="Proteomes" id="UP000193467">
    <property type="component" value="Unassembled WGS sequence"/>
</dbReference>
<feature type="region of interest" description="Disordered" evidence="23">
    <location>
        <begin position="557"/>
        <end position="617"/>
    </location>
</feature>
<evidence type="ECO:0000256" key="1">
    <source>
        <dbReference type="ARBA" id="ARBA00003892"/>
    </source>
</evidence>
<feature type="compositionally biased region" description="Acidic residues" evidence="23">
    <location>
        <begin position="570"/>
        <end position="614"/>
    </location>
</feature>
<comment type="function">
    <text evidence="1 22">GTPase that associates with pre-60S ribosomal subunits in the nucleolus and is required for their nuclear export and maturation.</text>
</comment>
<keyword evidence="16" id="KW-0576">Peroxisome</keyword>
<evidence type="ECO:0000256" key="23">
    <source>
        <dbReference type="SAM" id="MobiDB-lite"/>
    </source>
</evidence>
<dbReference type="InterPro" id="IPR030378">
    <property type="entry name" value="G_CP_dom"/>
</dbReference>
<dbReference type="FunFam" id="3.30.559.70:FF:000007">
    <property type="entry name" value="Carnitine O-acetyltransferase, mitochondrial"/>
    <property type="match status" value="1"/>
</dbReference>
<dbReference type="Gene3D" id="3.30.559.10">
    <property type="entry name" value="Chloramphenicol acetyltransferase-like domain"/>
    <property type="match status" value="1"/>
</dbReference>
<dbReference type="InterPro" id="IPR024929">
    <property type="entry name" value="GNL2_CP_dom"/>
</dbReference>
<dbReference type="Pfam" id="PF01926">
    <property type="entry name" value="MMR_HSR1"/>
    <property type="match status" value="1"/>
</dbReference>
<feature type="region of interest" description="Disordered" evidence="23">
    <location>
        <begin position="488"/>
        <end position="537"/>
    </location>
</feature>
<evidence type="ECO:0000256" key="12">
    <source>
        <dbReference type="ARBA" id="ARBA00023098"/>
    </source>
</evidence>
<dbReference type="InterPro" id="IPR039551">
    <property type="entry name" value="Cho/carn_acyl_trans"/>
</dbReference>
<evidence type="ECO:0000313" key="25">
    <source>
        <dbReference type="EMBL" id="ORY66937.1"/>
    </source>
</evidence>
<dbReference type="Gene3D" id="3.40.50.300">
    <property type="entry name" value="P-loop containing nucleotide triphosphate hydrolases"/>
    <property type="match status" value="1"/>
</dbReference>
<feature type="region of interest" description="Disordered" evidence="23">
    <location>
        <begin position="644"/>
        <end position="689"/>
    </location>
</feature>
<keyword evidence="12" id="KW-0443">Lipid metabolism</keyword>
<evidence type="ECO:0000256" key="11">
    <source>
        <dbReference type="ARBA" id="ARBA00022946"/>
    </source>
</evidence>
<dbReference type="PROSITE" id="PS51721">
    <property type="entry name" value="G_CP"/>
    <property type="match status" value="1"/>
</dbReference>
<dbReference type="Gene3D" id="1.10.1580.10">
    <property type="match status" value="1"/>
</dbReference>
<comment type="function">
    <text evidence="20">Carnitine acetylase is specific for short chain fatty acids. Carnitine acetylase seems to affect the flux through the pyruvate dehydrogenase complex. It may be involved as well in the transport of acetyl-CoA into mitochondria.</text>
</comment>
<dbReference type="GO" id="GO:0005730">
    <property type="term" value="C:nucleolus"/>
    <property type="evidence" value="ECO:0007669"/>
    <property type="project" value="UniProtKB-SubCell"/>
</dbReference>
<keyword evidence="14 22" id="KW-0342">GTP-binding</keyword>
<dbReference type="InterPro" id="IPR012971">
    <property type="entry name" value="NOG2_N_dom"/>
</dbReference>
<dbReference type="InterPro" id="IPR050755">
    <property type="entry name" value="TRAFAC_YlqF/YawG_RiboMat"/>
</dbReference>
<dbReference type="PRINTS" id="PR00326">
    <property type="entry name" value="GTP1OBG"/>
</dbReference>
<name>A0A1Y2E658_9BASI</name>
<dbReference type="InterPro" id="IPR027417">
    <property type="entry name" value="P-loop_NTPase"/>
</dbReference>
<keyword evidence="7 25" id="KW-0808">Transferase</keyword>
<evidence type="ECO:0000256" key="4">
    <source>
        <dbReference type="ARBA" id="ARBA00004604"/>
    </source>
</evidence>
<protein>
    <recommendedName>
        <fullName evidence="22">Nucleolar GTP-binding protein 2</fullName>
    </recommendedName>
</protein>
<comment type="subcellular location">
    <subcellularLocation>
        <location evidence="3">Mitochondrion inner membrane</location>
        <topology evidence="3">Peripheral membrane protein</topology>
        <orientation evidence="3">Matrix side</orientation>
    </subcellularLocation>
    <subcellularLocation>
        <location evidence="4 22">Nucleus</location>
        <location evidence="4 22">Nucleolus</location>
    </subcellularLocation>
    <subcellularLocation>
        <location evidence="2">Peroxisome</location>
    </subcellularLocation>
</comment>
<comment type="similarity">
    <text evidence="22">Belongs to the TRAFAC class YlqF/YawG GTPase family. NOG2 subfamily.</text>
</comment>
<dbReference type="InterPro" id="IPR023179">
    <property type="entry name" value="GTP-bd_ortho_bundle_sf"/>
</dbReference>
<comment type="similarity">
    <text evidence="5">Belongs to the carnitine/choline acetyltransferase family.</text>
</comment>
<feature type="compositionally biased region" description="Acidic residues" evidence="23">
    <location>
        <begin position="667"/>
        <end position="678"/>
    </location>
</feature>
<evidence type="ECO:0000256" key="5">
    <source>
        <dbReference type="ARBA" id="ARBA00005232"/>
    </source>
</evidence>
<dbReference type="GO" id="GO:0006631">
    <property type="term" value="P:fatty acid metabolic process"/>
    <property type="evidence" value="ECO:0007669"/>
    <property type="project" value="UniProtKB-KW"/>
</dbReference>
<dbReference type="OrthoDB" id="240216at2759"/>
<comment type="caution">
    <text evidence="25">The sequence shown here is derived from an EMBL/GenBank/DDBJ whole genome shotgun (WGS) entry which is preliminary data.</text>
</comment>
<dbReference type="GO" id="GO:0005777">
    <property type="term" value="C:peroxisome"/>
    <property type="evidence" value="ECO:0007669"/>
    <property type="project" value="UniProtKB-SubCell"/>
</dbReference>
<keyword evidence="17 22" id="KW-0539">Nucleus</keyword>
<dbReference type="SUPFAM" id="SSF52777">
    <property type="entry name" value="CoA-dependent acyltransferases"/>
    <property type="match status" value="2"/>
</dbReference>
<evidence type="ECO:0000256" key="7">
    <source>
        <dbReference type="ARBA" id="ARBA00022679"/>
    </source>
</evidence>
<dbReference type="STRING" id="106004.A0A1Y2E658"/>
<accession>A0A1Y2E658</accession>
<evidence type="ECO:0000256" key="20">
    <source>
        <dbReference type="ARBA" id="ARBA00053195"/>
    </source>
</evidence>
<keyword evidence="15" id="KW-0472">Membrane</keyword>
<dbReference type="FunFam" id="3.40.50.300:FF:000559">
    <property type="entry name" value="Nuclear/nucleolar GTPase 2"/>
    <property type="match status" value="1"/>
</dbReference>
<proteinExistence type="inferred from homology"/>
<evidence type="ECO:0000256" key="16">
    <source>
        <dbReference type="ARBA" id="ARBA00023140"/>
    </source>
</evidence>
<evidence type="ECO:0000259" key="24">
    <source>
        <dbReference type="PROSITE" id="PS51721"/>
    </source>
</evidence>
<evidence type="ECO:0000256" key="2">
    <source>
        <dbReference type="ARBA" id="ARBA00004275"/>
    </source>
</evidence>
<evidence type="ECO:0000256" key="14">
    <source>
        <dbReference type="ARBA" id="ARBA00023134"/>
    </source>
</evidence>
<evidence type="ECO:0000256" key="6">
    <source>
        <dbReference type="ARBA" id="ARBA00022448"/>
    </source>
</evidence>
<dbReference type="Pfam" id="PF08153">
    <property type="entry name" value="NGP1NT"/>
    <property type="match status" value="1"/>
</dbReference>
<feature type="region of interest" description="Disordered" evidence="23">
    <location>
        <begin position="1"/>
        <end position="34"/>
    </location>
</feature>
<evidence type="ECO:0000256" key="10">
    <source>
        <dbReference type="ARBA" id="ARBA00022832"/>
    </source>
</evidence>
<keyword evidence="10" id="KW-0276">Fatty acid metabolism</keyword>
<evidence type="ECO:0000313" key="26">
    <source>
        <dbReference type="Proteomes" id="UP000193467"/>
    </source>
</evidence>